<evidence type="ECO:0000256" key="7">
    <source>
        <dbReference type="PIRSR" id="PIRSR006809-1"/>
    </source>
</evidence>
<keyword evidence="1 6" id="KW-0963">Cytoplasm</keyword>
<dbReference type="GO" id="GO:0005737">
    <property type="term" value="C:cytoplasm"/>
    <property type="evidence" value="ECO:0007669"/>
    <property type="project" value="UniProtKB-SubCell"/>
</dbReference>
<dbReference type="CDD" id="cd01878">
    <property type="entry name" value="HflX"/>
    <property type="match status" value="1"/>
</dbReference>
<feature type="binding site" evidence="7">
    <location>
        <begin position="261"/>
        <end position="264"/>
    </location>
    <ligand>
        <name>GTP</name>
        <dbReference type="ChEBI" id="CHEBI:37565"/>
    </ligand>
</feature>
<evidence type="ECO:0000313" key="10">
    <source>
        <dbReference type="EMBL" id="KRN04603.1"/>
    </source>
</evidence>
<evidence type="ECO:0000256" key="3">
    <source>
        <dbReference type="ARBA" id="ARBA00022741"/>
    </source>
</evidence>
<dbReference type="FunFam" id="3.40.50.11060:FF:000001">
    <property type="entry name" value="GTPase HflX"/>
    <property type="match status" value="1"/>
</dbReference>
<protein>
    <recommendedName>
        <fullName evidence="6">GTPase HflX</fullName>
    </recommendedName>
    <alternativeName>
        <fullName evidence="6">GTP-binding protein HflX</fullName>
    </alternativeName>
</protein>
<dbReference type="GO" id="GO:0043022">
    <property type="term" value="F:ribosome binding"/>
    <property type="evidence" value="ECO:0007669"/>
    <property type="project" value="TreeGrafter"/>
</dbReference>
<dbReference type="AlphaFoldDB" id="A0A0R2DN68"/>
<dbReference type="Pfam" id="PF16360">
    <property type="entry name" value="GTP-bdg_M"/>
    <property type="match status" value="1"/>
</dbReference>
<comment type="similarity">
    <text evidence="6">Belongs to the TRAFAC class OBG-HflX-like GTPase superfamily. HflX GTPase family.</text>
</comment>
<dbReference type="Gene3D" id="3.40.50.11060">
    <property type="entry name" value="GTPase HflX, N-terminal domain"/>
    <property type="match status" value="1"/>
</dbReference>
<reference evidence="10 11" key="1">
    <citation type="journal article" date="2015" name="Genome Announc.">
        <title>Expanding the biotechnology potential of lactobacilli through comparative genomics of 213 strains and associated genera.</title>
        <authorList>
            <person name="Sun Z."/>
            <person name="Harris H.M."/>
            <person name="McCann A."/>
            <person name="Guo C."/>
            <person name="Argimon S."/>
            <person name="Zhang W."/>
            <person name="Yang X."/>
            <person name="Jeffery I.B."/>
            <person name="Cooney J.C."/>
            <person name="Kagawa T.F."/>
            <person name="Liu W."/>
            <person name="Song Y."/>
            <person name="Salvetti E."/>
            <person name="Wrobel A."/>
            <person name="Rasinkangas P."/>
            <person name="Parkhill J."/>
            <person name="Rea M.C."/>
            <person name="O'Sullivan O."/>
            <person name="Ritari J."/>
            <person name="Douillard F.P."/>
            <person name="Paul Ross R."/>
            <person name="Yang R."/>
            <person name="Briner A.E."/>
            <person name="Felis G.E."/>
            <person name="de Vos W.M."/>
            <person name="Barrangou R."/>
            <person name="Klaenhammer T.R."/>
            <person name="Caufield P.W."/>
            <person name="Cui Y."/>
            <person name="Zhang H."/>
            <person name="O'Toole P.W."/>
        </authorList>
    </citation>
    <scope>NUCLEOTIDE SEQUENCE [LARGE SCALE GENOMIC DNA]</scope>
    <source>
        <strain evidence="10 11">DSM 23037</strain>
    </source>
</reference>
<evidence type="ECO:0000256" key="2">
    <source>
        <dbReference type="ARBA" id="ARBA00022723"/>
    </source>
</evidence>
<dbReference type="InterPro" id="IPR030394">
    <property type="entry name" value="G_HFLX_dom"/>
</dbReference>
<keyword evidence="5 6" id="KW-0342">GTP-binding</keyword>
<evidence type="ECO:0000256" key="1">
    <source>
        <dbReference type="ARBA" id="ARBA00022490"/>
    </source>
</evidence>
<evidence type="ECO:0000256" key="4">
    <source>
        <dbReference type="ARBA" id="ARBA00022842"/>
    </source>
</evidence>
<comment type="cofactor">
    <cofactor evidence="8">
        <name>Mg(2+)</name>
        <dbReference type="ChEBI" id="CHEBI:18420"/>
    </cofactor>
</comment>
<evidence type="ECO:0000256" key="6">
    <source>
        <dbReference type="HAMAP-Rule" id="MF_00900"/>
    </source>
</evidence>
<evidence type="ECO:0000256" key="8">
    <source>
        <dbReference type="PIRSR" id="PIRSR006809-2"/>
    </source>
</evidence>
<dbReference type="Gene3D" id="6.10.250.2860">
    <property type="match status" value="1"/>
</dbReference>
<feature type="binding site" evidence="7">
    <location>
        <begin position="239"/>
        <end position="243"/>
    </location>
    <ligand>
        <name>GTP</name>
        <dbReference type="ChEBI" id="CHEBI:37565"/>
    </ligand>
</feature>
<comment type="subcellular location">
    <subcellularLocation>
        <location evidence="6">Cytoplasm</location>
    </subcellularLocation>
    <text evidence="6">May associate with membranes.</text>
</comment>
<comment type="caution">
    <text evidence="10">The sequence shown here is derived from an EMBL/GenBank/DDBJ whole genome shotgun (WGS) entry which is preliminary data.</text>
</comment>
<dbReference type="GO" id="GO:0046872">
    <property type="term" value="F:metal ion binding"/>
    <property type="evidence" value="ECO:0007669"/>
    <property type="project" value="UniProtKB-KW"/>
</dbReference>
<feature type="binding site" evidence="7">
    <location>
        <begin position="327"/>
        <end position="330"/>
    </location>
    <ligand>
        <name>GTP</name>
        <dbReference type="ChEBI" id="CHEBI:37565"/>
    </ligand>
</feature>
<keyword evidence="4 8" id="KW-0460">Magnesium</keyword>
<dbReference type="PANTHER" id="PTHR10229">
    <property type="entry name" value="GTP-BINDING PROTEIN HFLX"/>
    <property type="match status" value="1"/>
</dbReference>
<dbReference type="PATRIC" id="fig|1423744.4.peg.54"/>
<dbReference type="Proteomes" id="UP000051378">
    <property type="component" value="Unassembled WGS sequence"/>
</dbReference>
<feature type="binding site" evidence="8">
    <location>
        <position position="241"/>
    </location>
    <ligand>
        <name>Mg(2+)</name>
        <dbReference type="ChEBI" id="CHEBI:18420"/>
    </ligand>
</feature>
<keyword evidence="2 8" id="KW-0479">Metal-binding</keyword>
<gene>
    <name evidence="6" type="primary">hflX</name>
    <name evidence="10" type="ORF">FC86_GL000051</name>
</gene>
<comment type="subunit">
    <text evidence="6">Monomer. Associates with the 50S ribosomal subunit.</text>
</comment>
<name>A0A0R2DN68_9LACO</name>
<feature type="binding site" evidence="7">
    <location>
        <begin position="206"/>
        <end position="213"/>
    </location>
    <ligand>
        <name>GTP</name>
        <dbReference type="ChEBI" id="CHEBI:37565"/>
    </ligand>
</feature>
<dbReference type="InterPro" id="IPR016496">
    <property type="entry name" value="GTPase_HflX"/>
</dbReference>
<dbReference type="InterPro" id="IPR025121">
    <property type="entry name" value="GTPase_HflX_N"/>
</dbReference>
<dbReference type="InterPro" id="IPR032305">
    <property type="entry name" value="GTP-bd_M"/>
</dbReference>
<dbReference type="PANTHER" id="PTHR10229:SF4">
    <property type="entry name" value="GTPASE HFLX"/>
    <property type="match status" value="1"/>
</dbReference>
<dbReference type="PROSITE" id="PS51705">
    <property type="entry name" value="G_HFLX"/>
    <property type="match status" value="1"/>
</dbReference>
<organism evidence="10 11">
    <name type="scientific">Holzapfeliella floricola DSM 23037 = JCM 16512</name>
    <dbReference type="NCBI Taxonomy" id="1423744"/>
    <lineage>
        <taxon>Bacteria</taxon>
        <taxon>Bacillati</taxon>
        <taxon>Bacillota</taxon>
        <taxon>Bacilli</taxon>
        <taxon>Lactobacillales</taxon>
        <taxon>Lactobacillaceae</taxon>
        <taxon>Holzapfeliella</taxon>
    </lineage>
</organism>
<dbReference type="EMBL" id="AYZL01000008">
    <property type="protein sequence ID" value="KRN04603.1"/>
    <property type="molecule type" value="Genomic_DNA"/>
</dbReference>
<dbReference type="Gene3D" id="3.40.50.300">
    <property type="entry name" value="P-loop containing nucleotide triphosphate hydrolases"/>
    <property type="match status" value="1"/>
</dbReference>
<dbReference type="HAMAP" id="MF_00900">
    <property type="entry name" value="GTPase_HflX"/>
    <property type="match status" value="1"/>
</dbReference>
<dbReference type="STRING" id="1423744.FC86_GL000051"/>
<dbReference type="NCBIfam" id="TIGR03156">
    <property type="entry name" value="GTP_HflX"/>
    <property type="match status" value="1"/>
</dbReference>
<evidence type="ECO:0000256" key="5">
    <source>
        <dbReference type="ARBA" id="ARBA00023134"/>
    </source>
</evidence>
<dbReference type="Pfam" id="PF13167">
    <property type="entry name" value="GTP-bdg_N"/>
    <property type="match status" value="1"/>
</dbReference>
<evidence type="ECO:0000259" key="9">
    <source>
        <dbReference type="PROSITE" id="PS51705"/>
    </source>
</evidence>
<dbReference type="Pfam" id="PF01926">
    <property type="entry name" value="MMR_HSR1"/>
    <property type="match status" value="1"/>
</dbReference>
<proteinExistence type="inferred from homology"/>
<dbReference type="InterPro" id="IPR006073">
    <property type="entry name" value="GTP-bd"/>
</dbReference>
<dbReference type="SUPFAM" id="SSF52540">
    <property type="entry name" value="P-loop containing nucleoside triphosphate hydrolases"/>
    <property type="match status" value="1"/>
</dbReference>
<dbReference type="OrthoDB" id="9812272at2"/>
<dbReference type="InterPro" id="IPR042108">
    <property type="entry name" value="GTPase_HflX_N_sf"/>
</dbReference>
<feature type="domain" description="Hflx-type G" evidence="9">
    <location>
        <begin position="200"/>
        <end position="331"/>
    </location>
</feature>
<dbReference type="InterPro" id="IPR027417">
    <property type="entry name" value="P-loop_NTPase"/>
</dbReference>
<comment type="function">
    <text evidence="6">GTPase that associates with the 50S ribosomal subunit and may have a role during protein synthesis or ribosome biogenesis.</text>
</comment>
<dbReference type="GO" id="GO:0003924">
    <property type="term" value="F:GTPase activity"/>
    <property type="evidence" value="ECO:0007669"/>
    <property type="project" value="UniProtKB-UniRule"/>
</dbReference>
<sequence>MLSNNIEKTKVVVAGVDAQKYNFDYAISELKELVFANNMTASATLTQKLDNPVSGTYFGKGKLEELKQLCEHKDVGTVVLNDELTPTQIRNIEKITELKVIDRTELILEIFAQRAQTKQAILQVNLARLQYALPRLHPSENTLDQQRGGAGFANRGAGETKLEINRRTIQKEITRIKRQLEEIEQTTLTQRKDRQNSDLPKVALVGYTNAGKSSTMNALIKAFTKNQEDKAVFEKDMLFATLDTSVRHIRLPHHREFILSDTVGFVSRLPHNLVEAFKATLLEAKEADLIIQVVDYSDPNYREMMATTADVLKEIDADKIPMILAFNKADKTDTPYPQINSDEIIYSAIEKPSILQFSDFIQKQIFKDYEIIDLKIPATDGKTLAYLQGKTEIISQEIVETDFYIKAVINPNDKIWLKDYLK</sequence>
<dbReference type="RefSeq" id="WP_056974240.1">
    <property type="nucleotide sequence ID" value="NZ_AYZL01000008.1"/>
</dbReference>
<dbReference type="GO" id="GO:0005525">
    <property type="term" value="F:GTP binding"/>
    <property type="evidence" value="ECO:0007669"/>
    <property type="project" value="UniProtKB-UniRule"/>
</dbReference>
<evidence type="ECO:0000313" key="11">
    <source>
        <dbReference type="Proteomes" id="UP000051378"/>
    </source>
</evidence>
<feature type="binding site" evidence="8">
    <location>
        <position position="213"/>
    </location>
    <ligand>
        <name>Mg(2+)</name>
        <dbReference type="ChEBI" id="CHEBI:18420"/>
    </ligand>
</feature>
<accession>A0A0R2DN68</accession>
<dbReference type="PRINTS" id="PR00326">
    <property type="entry name" value="GTP1OBG"/>
</dbReference>
<keyword evidence="3 6" id="KW-0547">Nucleotide-binding</keyword>
<keyword evidence="11" id="KW-1185">Reference proteome</keyword>
<dbReference type="PIRSF" id="PIRSF006809">
    <property type="entry name" value="GTP-binding_hflX_prd"/>
    <property type="match status" value="1"/>
</dbReference>